<dbReference type="Gene3D" id="3.40.1160.10">
    <property type="entry name" value="Acetylglutamate kinase-like"/>
    <property type="match status" value="1"/>
</dbReference>
<dbReference type="PANTHER" id="PTHR45622:SF70">
    <property type="entry name" value="SECRETION-REGULATING GUANINE NUCLEOTIDE EXCHANGE FACTOR"/>
    <property type="match status" value="1"/>
</dbReference>
<sequence length="502" mass="52547">MVSAGEYHTVLLRSDGCAVACGSNVDGQTRIPALPSAGVAYTQVSAGGGHTVLLRSDGTAVACGKNGAGQCDIPPLDAQTSYTQVSAGGCHTVLLRSDGQVVTCGMHGGQSELSLFATAMNLSSTQVSAGRCHTVILRSDGHAMACGLNRNTQCNIPPLDVAMSYIQVAAGGYHTVLLRCDGRAVACGKNTHGQCHIPPCDEGTWYTQVSAGNDHTVLLRSDGCAVACGLNVDGQCNIPPLDEGMSYIQVSAGWFHTALLRSDGCVVAFGKGTSRCEIPSLEPGFCYVGDAMPHSRDVVLQLDFLCEFDTFMLTCFSLAGEQVLRLNARCSDLAWSTYKRIACKLNVNLPSLKLVLPDGHLLASICRANPLAIVADLTRQGVAILSGDVWMVELCRELGAKSAVFVTDVDGVFTKPPSEAGAELVPEILLDNKGELELRGVSMNTASHDVTGGLKAKLESAADVLRGAPSVEAVYIVRAGSSAAAEALHGLAPKQGTTLRRR</sequence>
<dbReference type="InterPro" id="IPR036393">
    <property type="entry name" value="AceGlu_kinase-like_sf"/>
</dbReference>
<evidence type="ECO:0000313" key="6">
    <source>
        <dbReference type="EMBL" id="CAL4786330.1"/>
    </source>
</evidence>
<protein>
    <submittedName>
        <fullName evidence="6">Probable E3 ubiquitin-protein ligase HERC3 (HEC T domain and RCC1-like domain-containing protein 3) (HECT-type E3 ubiquitin transferase HERC3)</fullName>
    </submittedName>
</protein>
<comment type="caution">
    <text evidence="4">The sequence shown here is derived from an EMBL/GenBank/DDBJ whole genome shotgun (WGS) entry which is preliminary data.</text>
</comment>
<dbReference type="EMBL" id="CAMXCT020002569">
    <property type="protein sequence ID" value="CAL1152393.1"/>
    <property type="molecule type" value="Genomic_DNA"/>
</dbReference>
<dbReference type="Pfam" id="PF00696">
    <property type="entry name" value="AA_kinase"/>
    <property type="match status" value="1"/>
</dbReference>
<evidence type="ECO:0000259" key="3">
    <source>
        <dbReference type="Pfam" id="PF00696"/>
    </source>
</evidence>
<evidence type="ECO:0000256" key="1">
    <source>
        <dbReference type="ARBA" id="ARBA00022737"/>
    </source>
</evidence>
<dbReference type="PROSITE" id="PS50012">
    <property type="entry name" value="RCC1_3"/>
    <property type="match status" value="1"/>
</dbReference>
<dbReference type="Pfam" id="PF13540">
    <property type="entry name" value="RCC1_2"/>
    <property type="match status" value="7"/>
</dbReference>
<dbReference type="PANTHER" id="PTHR45622">
    <property type="entry name" value="UBIQUITIN-PROTEIN LIGASE E3A-RELATED"/>
    <property type="match status" value="1"/>
</dbReference>
<dbReference type="SUPFAM" id="SSF53633">
    <property type="entry name" value="Carbamate kinase-like"/>
    <property type="match status" value="1"/>
</dbReference>
<dbReference type="Gene3D" id="2.130.10.30">
    <property type="entry name" value="Regulator of chromosome condensation 1/beta-lactamase-inhibitor protein II"/>
    <property type="match status" value="2"/>
</dbReference>
<dbReference type="InterPro" id="IPR009091">
    <property type="entry name" value="RCC1/BLIP-II"/>
</dbReference>
<reference evidence="4" key="1">
    <citation type="submission" date="2022-10" db="EMBL/GenBank/DDBJ databases">
        <authorList>
            <person name="Chen Y."/>
            <person name="Dougan E. K."/>
            <person name="Chan C."/>
            <person name="Rhodes N."/>
            <person name="Thang M."/>
        </authorList>
    </citation>
    <scope>NUCLEOTIDE SEQUENCE</scope>
</reference>
<keyword evidence="7" id="KW-1185">Reference proteome</keyword>
<dbReference type="GO" id="GO:0016740">
    <property type="term" value="F:transferase activity"/>
    <property type="evidence" value="ECO:0007669"/>
    <property type="project" value="UniProtKB-KW"/>
</dbReference>
<dbReference type="InterPro" id="IPR000408">
    <property type="entry name" value="Reg_chr_condens"/>
</dbReference>
<evidence type="ECO:0000256" key="2">
    <source>
        <dbReference type="PROSITE-ProRule" id="PRU00235"/>
    </source>
</evidence>
<feature type="repeat" description="RCC1" evidence="2">
    <location>
        <begin position="141"/>
        <end position="181"/>
    </location>
</feature>
<dbReference type="GO" id="GO:0005737">
    <property type="term" value="C:cytoplasm"/>
    <property type="evidence" value="ECO:0007669"/>
    <property type="project" value="TreeGrafter"/>
</dbReference>
<dbReference type="OrthoDB" id="1934954at2759"/>
<evidence type="ECO:0000313" key="7">
    <source>
        <dbReference type="Proteomes" id="UP001152797"/>
    </source>
</evidence>
<keyword evidence="1" id="KW-0677">Repeat</keyword>
<feature type="domain" description="Aspartate/glutamate/uridylate kinase" evidence="3">
    <location>
        <begin position="377"/>
        <end position="468"/>
    </location>
</feature>
<gene>
    <name evidence="4" type="ORF">C1SCF055_LOCUS25269</name>
</gene>
<dbReference type="InterPro" id="IPR051709">
    <property type="entry name" value="Ub-ligase/GTPase-reg"/>
</dbReference>
<evidence type="ECO:0000313" key="4">
    <source>
        <dbReference type="EMBL" id="CAI3999018.1"/>
    </source>
</evidence>
<dbReference type="EMBL" id="CAMXCT030002569">
    <property type="protein sequence ID" value="CAL4786330.1"/>
    <property type="molecule type" value="Genomic_DNA"/>
</dbReference>
<organism evidence="4">
    <name type="scientific">Cladocopium goreaui</name>
    <dbReference type="NCBI Taxonomy" id="2562237"/>
    <lineage>
        <taxon>Eukaryota</taxon>
        <taxon>Sar</taxon>
        <taxon>Alveolata</taxon>
        <taxon>Dinophyceae</taxon>
        <taxon>Suessiales</taxon>
        <taxon>Symbiodiniaceae</taxon>
        <taxon>Cladocopium</taxon>
    </lineage>
</organism>
<dbReference type="SUPFAM" id="SSF50985">
    <property type="entry name" value="RCC1/BLIP-II"/>
    <property type="match status" value="1"/>
</dbReference>
<dbReference type="AlphaFoldDB" id="A0A9P1G3S7"/>
<name>A0A9P1G3S7_9DINO</name>
<dbReference type="PROSITE" id="PS00626">
    <property type="entry name" value="RCC1_2"/>
    <property type="match status" value="5"/>
</dbReference>
<accession>A0A9P1G3S7</accession>
<keyword evidence="6" id="KW-0808">Transferase</keyword>
<dbReference type="InterPro" id="IPR001048">
    <property type="entry name" value="Asp/Glu/Uridylate_kinase"/>
</dbReference>
<proteinExistence type="predicted"/>
<dbReference type="Proteomes" id="UP001152797">
    <property type="component" value="Unassembled WGS sequence"/>
</dbReference>
<dbReference type="EMBL" id="CAMXCT010002569">
    <property type="protein sequence ID" value="CAI3999018.1"/>
    <property type="molecule type" value="Genomic_DNA"/>
</dbReference>
<reference evidence="5" key="2">
    <citation type="submission" date="2024-04" db="EMBL/GenBank/DDBJ databases">
        <authorList>
            <person name="Chen Y."/>
            <person name="Shah S."/>
            <person name="Dougan E. K."/>
            <person name="Thang M."/>
            <person name="Chan C."/>
        </authorList>
    </citation>
    <scope>NUCLEOTIDE SEQUENCE [LARGE SCALE GENOMIC DNA]</scope>
</reference>
<evidence type="ECO:0000313" key="5">
    <source>
        <dbReference type="EMBL" id="CAL1152393.1"/>
    </source>
</evidence>